<gene>
    <name evidence="4" type="ORF">DVS28_a1887</name>
</gene>
<sequence>MADIPVDGPAVDTDETRADETRDRARSGTYHVAIQAFEGPFDLLLHLIARRKVDIYEVSIAEITDDYLAVLGTMDVLDLEVTTEFLVVAATLIELKAARLLPSEDDPELDELALEARDLLYARLLEYRTFREAAAHLRTLLQAHDGYIPRDVSLESPFDKLRPEASLGLTPDAFARLAARVLAPSAETSIDLSHIQPVRMTVREAAGMILDELTRAEQPLTFEELTAGCRHVAEVVVHFLACLELYKLDHVELDQPDNFGRMTVEWTPDRGRIDSATFELDTYDGMDVDVDADDEDDPAATSDPDTDPTPAPADEAARHEQ</sequence>
<dbReference type="AlphaFoldDB" id="A0A346XWH5"/>
<dbReference type="RefSeq" id="WP_114594091.1">
    <property type="nucleotide sequence ID" value="NZ_CP031165.1"/>
</dbReference>
<dbReference type="KEGG" id="euz:DVS28_a1887"/>
<proteinExistence type="predicted"/>
<feature type="compositionally biased region" description="Basic and acidic residues" evidence="3">
    <location>
        <begin position="14"/>
        <end position="24"/>
    </location>
</feature>
<dbReference type="InterPro" id="IPR003768">
    <property type="entry name" value="ScpA"/>
</dbReference>
<dbReference type="PANTHER" id="PTHR33969:SF2">
    <property type="entry name" value="SEGREGATION AND CONDENSATION PROTEIN A"/>
    <property type="match status" value="1"/>
</dbReference>
<dbReference type="OrthoDB" id="9811016at2"/>
<dbReference type="Pfam" id="PF02616">
    <property type="entry name" value="SMC_ScpA"/>
    <property type="match status" value="1"/>
</dbReference>
<evidence type="ECO:0000256" key="1">
    <source>
        <dbReference type="ARBA" id="ARBA00022829"/>
    </source>
</evidence>
<feature type="region of interest" description="Disordered" evidence="3">
    <location>
        <begin position="1"/>
        <end position="24"/>
    </location>
</feature>
<dbReference type="PANTHER" id="PTHR33969">
    <property type="entry name" value="SEGREGATION AND CONDENSATION PROTEIN A"/>
    <property type="match status" value="1"/>
</dbReference>
<evidence type="ECO:0000313" key="4">
    <source>
        <dbReference type="EMBL" id="AXV06572.1"/>
    </source>
</evidence>
<evidence type="ECO:0000313" key="5">
    <source>
        <dbReference type="Proteomes" id="UP000264006"/>
    </source>
</evidence>
<keyword evidence="5" id="KW-1185">Reference proteome</keyword>
<accession>A0A346XWH5</accession>
<reference evidence="4 5" key="1">
    <citation type="submission" date="2018-09" db="EMBL/GenBank/DDBJ databases">
        <title>Complete genome sequence of Euzebya sp. DY32-46 isolated from seawater of Pacific Ocean.</title>
        <authorList>
            <person name="Xu L."/>
            <person name="Wu Y.-H."/>
            <person name="Xu X.-W."/>
        </authorList>
    </citation>
    <scope>NUCLEOTIDE SEQUENCE [LARGE SCALE GENOMIC DNA]</scope>
    <source>
        <strain evidence="4 5">DY32-46</strain>
    </source>
</reference>
<organism evidence="4 5">
    <name type="scientific">Euzebya pacifica</name>
    <dbReference type="NCBI Taxonomy" id="1608957"/>
    <lineage>
        <taxon>Bacteria</taxon>
        <taxon>Bacillati</taxon>
        <taxon>Actinomycetota</taxon>
        <taxon>Nitriliruptoria</taxon>
        <taxon>Euzebyales</taxon>
    </lineage>
</organism>
<dbReference type="Gene3D" id="6.10.250.2410">
    <property type="match status" value="1"/>
</dbReference>
<feature type="region of interest" description="Disordered" evidence="3">
    <location>
        <begin position="283"/>
        <end position="321"/>
    </location>
</feature>
<feature type="compositionally biased region" description="Acidic residues" evidence="3">
    <location>
        <begin position="283"/>
        <end position="298"/>
    </location>
</feature>
<protein>
    <recommendedName>
        <fullName evidence="2">Segregation and condensation protein A</fullName>
    </recommendedName>
</protein>
<evidence type="ECO:0000256" key="3">
    <source>
        <dbReference type="SAM" id="MobiDB-lite"/>
    </source>
</evidence>
<name>A0A346XWH5_9ACTN</name>
<keyword evidence="1" id="KW-0159">Chromosome partition</keyword>
<evidence type="ECO:0000256" key="2">
    <source>
        <dbReference type="ARBA" id="ARBA00044777"/>
    </source>
</evidence>
<dbReference type="Proteomes" id="UP000264006">
    <property type="component" value="Chromosome"/>
</dbReference>
<dbReference type="EMBL" id="CP031165">
    <property type="protein sequence ID" value="AXV06572.1"/>
    <property type="molecule type" value="Genomic_DNA"/>
</dbReference>
<dbReference type="GO" id="GO:0007059">
    <property type="term" value="P:chromosome segregation"/>
    <property type="evidence" value="ECO:0007669"/>
    <property type="project" value="UniProtKB-KW"/>
</dbReference>